<protein>
    <submittedName>
        <fullName evidence="3">Plasmid replication initiation plasmid replication initiation plasmid replication replication initiation protein</fullName>
    </submittedName>
</protein>
<dbReference type="EMBL" id="KC812102">
    <property type="protein sequence ID" value="AGO03648.1"/>
    <property type="molecule type" value="Genomic_DNA"/>
</dbReference>
<dbReference type="InterPro" id="IPR000525">
    <property type="entry name" value="Initiator_Rep_WH1"/>
</dbReference>
<reference evidence="3" key="1">
    <citation type="submission" date="2013-03" db="EMBL/GenBank/DDBJ databases">
        <title>Characterization of three plasmid from Lactobacillus paracasei 54.</title>
        <authorList>
            <person name="Gu Q."/>
            <person name="Zhao Y."/>
            <person name="Shen L."/>
            <person name="Li X."/>
            <person name="Song D."/>
            <person name="Sun Y."/>
            <person name="Zhang C."/>
            <person name="Jiang X."/>
            <person name="Liu Q."/>
        </authorList>
    </citation>
    <scope>NUCLEOTIDE SEQUENCE</scope>
    <source>
        <plasmid evidence="3">pLP5402</plasmid>
    </source>
</reference>
<evidence type="ECO:0000259" key="2">
    <source>
        <dbReference type="Pfam" id="PF01051"/>
    </source>
</evidence>
<sequence length="70" mass="8447">MFTKFQINGDADEPYVDVEVYRDAIPLLNNLESWVRYALTEFRDLKSSYAKTMFRLLKVYRTTFHKIVMF</sequence>
<dbReference type="Pfam" id="PF01051">
    <property type="entry name" value="Rep3_N"/>
    <property type="match status" value="1"/>
</dbReference>
<geneLocation type="plasmid" evidence="3">
    <name>pLP5402</name>
</geneLocation>
<dbReference type="GO" id="GO:0006270">
    <property type="term" value="P:DNA replication initiation"/>
    <property type="evidence" value="ECO:0007669"/>
    <property type="project" value="InterPro"/>
</dbReference>
<organism evidence="3">
    <name type="scientific">Lacticaseibacillus paracasei</name>
    <name type="common">Lactobacillus paracasei</name>
    <dbReference type="NCBI Taxonomy" id="1597"/>
    <lineage>
        <taxon>Bacteria</taxon>
        <taxon>Bacillati</taxon>
        <taxon>Bacillota</taxon>
        <taxon>Bacilli</taxon>
        <taxon>Lactobacillales</taxon>
        <taxon>Lactobacillaceae</taxon>
        <taxon>Lacticaseibacillus</taxon>
    </lineage>
</organism>
<comment type="similarity">
    <text evidence="1">Belongs to the initiator RepB protein family.</text>
</comment>
<name>R9WSJ5_LACPA</name>
<keyword evidence="3" id="KW-0614">Plasmid</keyword>
<evidence type="ECO:0000313" key="3">
    <source>
        <dbReference type="EMBL" id="AGO03648.1"/>
    </source>
</evidence>
<evidence type="ECO:0000256" key="1">
    <source>
        <dbReference type="ARBA" id="ARBA00038283"/>
    </source>
</evidence>
<feature type="domain" description="Initiator Rep protein WH1" evidence="2">
    <location>
        <begin position="10"/>
        <end position="58"/>
    </location>
</feature>
<dbReference type="GO" id="GO:0003887">
    <property type="term" value="F:DNA-directed DNA polymerase activity"/>
    <property type="evidence" value="ECO:0007669"/>
    <property type="project" value="InterPro"/>
</dbReference>
<dbReference type="AlphaFoldDB" id="R9WSJ5"/>
<proteinExistence type="inferred from homology"/>
<accession>R9WSJ5</accession>